<protein>
    <recommendedName>
        <fullName evidence="4">Tetratricopeptide repeat protein</fullName>
    </recommendedName>
</protein>
<evidence type="ECO:0000313" key="2">
    <source>
        <dbReference type="EMBL" id="MEE1944314.1"/>
    </source>
</evidence>
<proteinExistence type="predicted"/>
<feature type="signal peptide" evidence="1">
    <location>
        <begin position="1"/>
        <end position="22"/>
    </location>
</feature>
<accession>A0ABU7I4J1</accession>
<reference evidence="2 3" key="1">
    <citation type="submission" date="2024-01" db="EMBL/GenBank/DDBJ databases">
        <title>Pedobacter sp. nov., isolated from fresh soil.</title>
        <authorList>
            <person name="Le N.T.T."/>
        </authorList>
    </citation>
    <scope>NUCLEOTIDE SEQUENCE [LARGE SCALE GENOMIC DNA]</scope>
    <source>
        <strain evidence="2 3">KR3-3</strain>
    </source>
</reference>
<dbReference type="SUPFAM" id="SSF48452">
    <property type="entry name" value="TPR-like"/>
    <property type="match status" value="1"/>
</dbReference>
<evidence type="ECO:0000313" key="3">
    <source>
        <dbReference type="Proteomes" id="UP001336835"/>
    </source>
</evidence>
<dbReference type="InterPro" id="IPR011990">
    <property type="entry name" value="TPR-like_helical_dom_sf"/>
</dbReference>
<sequence>MNQKFVFALVFVCLAHIHQSFAQKSQIQLAQNSVGKLQASIANKEEVKKQLTIIGEGIKAVEAAQNDKKTKNWPETWSIKAYLSSYVALIDENEANSDKYYGLATEALEKAKELDKYQANSTLIKAAHYNIIIKKQAEGNKAYQQNDFMTAFGLLKQVSDYLPTDTAIAVNVALCAQNIQSYDEALTYFKRAKDNGIKNPVVFQQMANIYASKFESEMAIKILEDGLKLNPYHPFLTNDYINLLLDNEKYTQAAKIIEGSIATEKRNKLLLFLYGYLQQSHLNNSTGAETTYKKALEVDQNYFDALYQLALVYVNNANSSLKDKNKQKFNSYVNRAEFTLLRAHEINPNDKNTIQLLIEIYTRKDRLDKVQELKRKLNEF</sequence>
<keyword evidence="3" id="KW-1185">Reference proteome</keyword>
<dbReference type="Gene3D" id="1.25.40.10">
    <property type="entry name" value="Tetratricopeptide repeat domain"/>
    <property type="match status" value="2"/>
</dbReference>
<evidence type="ECO:0000256" key="1">
    <source>
        <dbReference type="SAM" id="SignalP"/>
    </source>
</evidence>
<dbReference type="InterPro" id="IPR019734">
    <property type="entry name" value="TPR_rpt"/>
</dbReference>
<organism evidence="2 3">
    <name type="scientific">Pedobacter albus</name>
    <dbReference type="NCBI Taxonomy" id="3113905"/>
    <lineage>
        <taxon>Bacteria</taxon>
        <taxon>Pseudomonadati</taxon>
        <taxon>Bacteroidota</taxon>
        <taxon>Sphingobacteriia</taxon>
        <taxon>Sphingobacteriales</taxon>
        <taxon>Sphingobacteriaceae</taxon>
        <taxon>Pedobacter</taxon>
    </lineage>
</organism>
<dbReference type="Proteomes" id="UP001336835">
    <property type="component" value="Unassembled WGS sequence"/>
</dbReference>
<dbReference type="Pfam" id="PF13181">
    <property type="entry name" value="TPR_8"/>
    <property type="match status" value="1"/>
</dbReference>
<gene>
    <name evidence="2" type="ORF">VRU48_04295</name>
</gene>
<dbReference type="RefSeq" id="WP_330106688.1">
    <property type="nucleotide sequence ID" value="NZ_JAZDQT010000001.1"/>
</dbReference>
<keyword evidence="1" id="KW-0732">Signal</keyword>
<dbReference type="EMBL" id="JAZDQT010000001">
    <property type="protein sequence ID" value="MEE1944314.1"/>
    <property type="molecule type" value="Genomic_DNA"/>
</dbReference>
<feature type="chain" id="PRO_5045844883" description="Tetratricopeptide repeat protein" evidence="1">
    <location>
        <begin position="23"/>
        <end position="380"/>
    </location>
</feature>
<comment type="caution">
    <text evidence="2">The sequence shown here is derived from an EMBL/GenBank/DDBJ whole genome shotgun (WGS) entry which is preliminary data.</text>
</comment>
<name>A0ABU7I4J1_9SPHI</name>
<evidence type="ECO:0008006" key="4">
    <source>
        <dbReference type="Google" id="ProtNLM"/>
    </source>
</evidence>